<evidence type="ECO:0000259" key="4">
    <source>
        <dbReference type="PROSITE" id="PS50043"/>
    </source>
</evidence>
<dbReference type="EMBL" id="BAFK01000015">
    <property type="protein sequence ID" value="GAB59635.1"/>
    <property type="molecule type" value="Genomic_DNA"/>
</dbReference>
<dbReference type="CDD" id="cd06170">
    <property type="entry name" value="LuxR_C_like"/>
    <property type="match status" value="1"/>
</dbReference>
<gene>
    <name evidence="5" type="primary">sdiA</name>
    <name evidence="5" type="ORF">RNAN_2641</name>
</gene>
<dbReference type="InterPro" id="IPR036388">
    <property type="entry name" value="WH-like_DNA-bd_sf"/>
</dbReference>
<dbReference type="Gene3D" id="1.10.10.10">
    <property type="entry name" value="Winged helix-like DNA-binding domain superfamily/Winged helix DNA-binding domain"/>
    <property type="match status" value="1"/>
</dbReference>
<evidence type="ECO:0000256" key="3">
    <source>
        <dbReference type="ARBA" id="ARBA00023163"/>
    </source>
</evidence>
<dbReference type="STRING" id="562729.RNAN_2641"/>
<keyword evidence="6" id="KW-1185">Reference proteome</keyword>
<dbReference type="InterPro" id="IPR016032">
    <property type="entry name" value="Sig_transdc_resp-reg_C-effctor"/>
</dbReference>
<dbReference type="PANTHER" id="PTHR44688">
    <property type="entry name" value="DNA-BINDING TRANSCRIPTIONAL ACTIVATOR DEVR_DOSR"/>
    <property type="match status" value="1"/>
</dbReference>
<dbReference type="AlphaFoldDB" id="I1E007"/>
<dbReference type="SUPFAM" id="SSF46894">
    <property type="entry name" value="C-terminal effector domain of the bipartite response regulators"/>
    <property type="match status" value="1"/>
</dbReference>
<comment type="caution">
    <text evidence="5">The sequence shown here is derived from an EMBL/GenBank/DDBJ whole genome shotgun (WGS) entry which is preliminary data.</text>
</comment>
<evidence type="ECO:0000256" key="1">
    <source>
        <dbReference type="ARBA" id="ARBA00023015"/>
    </source>
</evidence>
<sequence>MSQLEPMVKQLEQMTTLDALPAFFQQIQQQFGYRFCGIVLWRSQRTPLVLSANADSDFHRLVGNDTLQQFCHNRCTPAQALTEQFVEYRAQTNNILVIPVKALGTDHGALLIGLHPEQAALAQQIAWYWTIIAHYVVEALTRVSHADSEAMVTLTQREKACLSWAAKGKTSWEISQILAISERTVNFHLGNCISKTNSNNRQQAISRCLAAGQINL</sequence>
<evidence type="ECO:0000256" key="2">
    <source>
        <dbReference type="ARBA" id="ARBA00023125"/>
    </source>
</evidence>
<dbReference type="PRINTS" id="PR00038">
    <property type="entry name" value="HTHLUXR"/>
</dbReference>
<name>I1E007_9GAMM</name>
<dbReference type="SMART" id="SM00421">
    <property type="entry name" value="HTH_LUXR"/>
    <property type="match status" value="1"/>
</dbReference>
<keyword evidence="2" id="KW-0238">DNA-binding</keyword>
<dbReference type="InterPro" id="IPR000792">
    <property type="entry name" value="Tscrpt_reg_LuxR_C"/>
</dbReference>
<dbReference type="Pfam" id="PF00196">
    <property type="entry name" value="GerE"/>
    <property type="match status" value="1"/>
</dbReference>
<accession>I1E007</accession>
<keyword evidence="1" id="KW-0805">Transcription regulation</keyword>
<protein>
    <submittedName>
        <fullName evidence="5">LuxR family transcriptional regulator</fullName>
    </submittedName>
</protein>
<dbReference type="Proteomes" id="UP000004374">
    <property type="component" value="Unassembled WGS sequence"/>
</dbReference>
<organism evidence="5 6">
    <name type="scientific">Rheinheimera nanhaiensis E407-8</name>
    <dbReference type="NCBI Taxonomy" id="562729"/>
    <lineage>
        <taxon>Bacteria</taxon>
        <taxon>Pseudomonadati</taxon>
        <taxon>Pseudomonadota</taxon>
        <taxon>Gammaproteobacteria</taxon>
        <taxon>Chromatiales</taxon>
        <taxon>Chromatiaceae</taxon>
        <taxon>Rheinheimera</taxon>
    </lineage>
</organism>
<evidence type="ECO:0000313" key="6">
    <source>
        <dbReference type="Proteomes" id="UP000004374"/>
    </source>
</evidence>
<keyword evidence="3" id="KW-0804">Transcription</keyword>
<dbReference type="PANTHER" id="PTHR44688:SF16">
    <property type="entry name" value="DNA-BINDING TRANSCRIPTIONAL ACTIVATOR DEVR_DOSR"/>
    <property type="match status" value="1"/>
</dbReference>
<proteinExistence type="predicted"/>
<evidence type="ECO:0000313" key="5">
    <source>
        <dbReference type="EMBL" id="GAB59635.1"/>
    </source>
</evidence>
<dbReference type="PROSITE" id="PS50043">
    <property type="entry name" value="HTH_LUXR_2"/>
    <property type="match status" value="1"/>
</dbReference>
<dbReference type="RefSeq" id="WP_008222411.1">
    <property type="nucleotide sequence ID" value="NZ_BAFK01000015.1"/>
</dbReference>
<reference evidence="5 6" key="1">
    <citation type="journal article" date="2012" name="J. Bacteriol.">
        <title>Genome Sequence of the Protease-Producing Bacterium Rheinheimera nanhaiensis E407-8T, Isolated from Deep-Sea Sediment of the South China Sea.</title>
        <authorList>
            <person name="Zhang X.-Y."/>
            <person name="Zhang Y.-J."/>
            <person name="Qin Q.-L."/>
            <person name="Xie B.-B."/>
            <person name="Chen X.-L."/>
            <person name="Zhou B.-C."/>
            <person name="Zhang Y.-Z."/>
        </authorList>
    </citation>
    <scope>NUCLEOTIDE SEQUENCE [LARGE SCALE GENOMIC DNA]</scope>
    <source>
        <strain evidence="5 6">E407-8</strain>
    </source>
</reference>
<dbReference type="GO" id="GO:0006355">
    <property type="term" value="P:regulation of DNA-templated transcription"/>
    <property type="evidence" value="ECO:0007669"/>
    <property type="project" value="InterPro"/>
</dbReference>
<dbReference type="GO" id="GO:0003677">
    <property type="term" value="F:DNA binding"/>
    <property type="evidence" value="ECO:0007669"/>
    <property type="project" value="UniProtKB-KW"/>
</dbReference>
<feature type="domain" description="HTH luxR-type" evidence="4">
    <location>
        <begin position="147"/>
        <end position="212"/>
    </location>
</feature>
<dbReference type="OrthoDB" id="9774661at2"/>